<dbReference type="EMBL" id="JACHLK010000002">
    <property type="protein sequence ID" value="MBB6558925.1"/>
    <property type="molecule type" value="Genomic_DNA"/>
</dbReference>
<dbReference type="Proteomes" id="UP000575083">
    <property type="component" value="Unassembled WGS sequence"/>
</dbReference>
<organism evidence="1 2">
    <name type="scientific">Acidovorax soli</name>
    <dbReference type="NCBI Taxonomy" id="592050"/>
    <lineage>
        <taxon>Bacteria</taxon>
        <taxon>Pseudomonadati</taxon>
        <taxon>Pseudomonadota</taxon>
        <taxon>Betaproteobacteria</taxon>
        <taxon>Burkholderiales</taxon>
        <taxon>Comamonadaceae</taxon>
        <taxon>Acidovorax</taxon>
    </lineage>
</organism>
<sequence length="122" mass="13566">MNPRFLNLDRKGPGAIAALAASLAVLAVACSSPRENSLDEFARWHDSAKAQAQAGALMWSEFYKQSFDRLTALPPSIQQDTRLENTVLLLSTARKYEASEITALQFNAERESIETQLQARLR</sequence>
<protein>
    <submittedName>
        <fullName evidence="1">Uncharacterized protein</fullName>
    </submittedName>
</protein>
<dbReference type="PROSITE" id="PS51257">
    <property type="entry name" value="PROKAR_LIPOPROTEIN"/>
    <property type="match status" value="1"/>
</dbReference>
<proteinExistence type="predicted"/>
<reference evidence="1 2" key="1">
    <citation type="submission" date="2020-08" db="EMBL/GenBank/DDBJ databases">
        <title>Functional genomics of gut bacteria from endangered species of beetles.</title>
        <authorList>
            <person name="Carlos-Shanley C."/>
        </authorList>
    </citation>
    <scope>NUCLEOTIDE SEQUENCE [LARGE SCALE GENOMIC DNA]</scope>
    <source>
        <strain evidence="1 2">S00198</strain>
    </source>
</reference>
<dbReference type="AlphaFoldDB" id="A0A7X0PBL9"/>
<gene>
    <name evidence="1" type="ORF">HNP48_001589</name>
</gene>
<keyword evidence="2" id="KW-1185">Reference proteome</keyword>
<evidence type="ECO:0000313" key="2">
    <source>
        <dbReference type="Proteomes" id="UP000575083"/>
    </source>
</evidence>
<accession>A0A7X0PBL9</accession>
<name>A0A7X0PBL9_9BURK</name>
<dbReference type="RefSeq" id="WP_311773815.1">
    <property type="nucleotide sequence ID" value="NZ_JACHLK010000002.1"/>
</dbReference>
<comment type="caution">
    <text evidence="1">The sequence shown here is derived from an EMBL/GenBank/DDBJ whole genome shotgun (WGS) entry which is preliminary data.</text>
</comment>
<evidence type="ECO:0000313" key="1">
    <source>
        <dbReference type="EMBL" id="MBB6558925.1"/>
    </source>
</evidence>